<feature type="compositionally biased region" description="Low complexity" evidence="2">
    <location>
        <begin position="911"/>
        <end position="929"/>
    </location>
</feature>
<dbReference type="EMBL" id="JH971385">
    <property type="protein sequence ID" value="EKM84155.1"/>
    <property type="molecule type" value="Genomic_DNA"/>
</dbReference>
<feature type="region of interest" description="Disordered" evidence="2">
    <location>
        <begin position="725"/>
        <end position="746"/>
    </location>
</feature>
<dbReference type="InterPro" id="IPR000504">
    <property type="entry name" value="RRM_dom"/>
</dbReference>
<dbReference type="SMART" id="SM00360">
    <property type="entry name" value="RRM"/>
    <property type="match status" value="2"/>
</dbReference>
<dbReference type="GO" id="GO:0003723">
    <property type="term" value="F:RNA binding"/>
    <property type="evidence" value="ECO:0007669"/>
    <property type="project" value="UniProtKB-UniRule"/>
</dbReference>
<dbReference type="Gene3D" id="3.30.70.330">
    <property type="match status" value="2"/>
</dbReference>
<feature type="region of interest" description="Disordered" evidence="2">
    <location>
        <begin position="911"/>
        <end position="1024"/>
    </location>
</feature>
<keyword evidence="5" id="KW-1185">Reference proteome</keyword>
<feature type="compositionally biased region" description="Pro residues" evidence="2">
    <location>
        <begin position="940"/>
        <end position="950"/>
    </location>
</feature>
<name>K5Y7F0_AGABU</name>
<dbReference type="PROSITE" id="PS50102">
    <property type="entry name" value="RRM"/>
    <property type="match status" value="1"/>
</dbReference>
<feature type="region of interest" description="Disordered" evidence="2">
    <location>
        <begin position="527"/>
        <end position="558"/>
    </location>
</feature>
<dbReference type="RefSeq" id="XP_007325835.1">
    <property type="nucleotide sequence ID" value="XM_007325773.1"/>
</dbReference>
<gene>
    <name evidence="4" type="ORF">AGABI1DRAFT_124479</name>
</gene>
<evidence type="ECO:0000259" key="3">
    <source>
        <dbReference type="PROSITE" id="PS50102"/>
    </source>
</evidence>
<feature type="region of interest" description="Disordered" evidence="2">
    <location>
        <begin position="1"/>
        <end position="55"/>
    </location>
</feature>
<dbReference type="OrthoDB" id="410044at2759"/>
<dbReference type="InterPro" id="IPR012677">
    <property type="entry name" value="Nucleotide-bd_a/b_plait_sf"/>
</dbReference>
<protein>
    <recommendedName>
        <fullName evidence="3">RRM domain-containing protein</fullName>
    </recommendedName>
</protein>
<proteinExistence type="predicted"/>
<keyword evidence="1" id="KW-0694">RNA-binding</keyword>
<dbReference type="Proteomes" id="UP000008493">
    <property type="component" value="Unassembled WGS sequence"/>
</dbReference>
<evidence type="ECO:0000256" key="1">
    <source>
        <dbReference type="PROSITE-ProRule" id="PRU00176"/>
    </source>
</evidence>
<dbReference type="AlphaFoldDB" id="K5Y7F0"/>
<feature type="domain" description="RRM" evidence="3">
    <location>
        <begin position="577"/>
        <end position="657"/>
    </location>
</feature>
<dbReference type="KEGG" id="abp:AGABI1DRAFT124479"/>
<sequence length="1053" mass="116125">MPPKQPNPTRAWGTRYDTLPTSPPVSPEIDRYREQQAFQDINASPEGSTERSDTKLPHDASVFVGRSVSLPALFCVGSKQPATESLPASVDQAELTRLLTDHLLEYAEIKSIKVIRDSKGGVCAFVQCADAEAASSFLKSLQTGPPKPFLGRTLRYEPARAFRTLLISYKAPSRLIPPHEIGRLPPRVAGGLLRLELPHAMRIWKPKISKYHRILYNMEAMDAERFSEALVKEGVAHETEDAIYLQPLTFDSETIVKLARYFGPLEQVSTLTGSPELVRVPDDGIINPECYPLPHNSPRSDCMDTACWEIKWEHRDDCVTALMVLRRVPYLSVSWAHNSHTRHGDHRYRFPGYQRTLEYIPRTITSAGCLQTYDSSGAIHLPGSDSVVTDKQLQVVQDIDRDGHIIHKPEIGFNTDVIQTWENPIAPSGALKKTSDVVGASASLPEAIDKQFNPLLVAGIDWAKRTDSISCTQSDYDPKLDWNTWEDCRQFEKDLSPPSIIASRSPPERLSLQKLEISSRPVPADEVAAPGLAMSPPTPRTTLPRTPVTPSNPAHNGAPFARKLVREHGNDRENDPTTLFVGGLELYGPEAWSLGKLHSVFARFDGLVDVKMVRPPNGSTAFAFVRYNNTKSPTQAILEEHNRVYAGRALKVQLRDINPPRSPWKYGRGRGRTSNHYPPRKLNLTQHTIQDTPKRNDPLVDHNSPDNTDIKGEIIETVPLGEFELNGTDSAQDEPVAPDGPQRESPVARVLQNVEGEKYREWYDAPMAEFSPKSSESGGSIAPSLAPPAMPYQIPGFYPMPWIQPYPQPGQYPMPFYGPYPGYPIPPPPLHPPSSDTNSFPAGGLPWHGVIYNAYTPYGPSVPERCSSAPGPAPQLSQFPSVPLAPSGFIQHDHGALIAVYAPDALDQYMSGQNTGSNSSTHSTNTSSTWPQAQTLAGPGPQPTNNPPRPYWSSAHPPFVHMPPSFAGRSTFNSNAGPSASGRSDAGVGVSAAAERKQGHHKDHQSMNRSSRTFNNRNGRGHAHFAANTEGANTHYWNSQAVNGSKWNNHARR</sequence>
<dbReference type="InterPro" id="IPR035979">
    <property type="entry name" value="RBD_domain_sf"/>
</dbReference>
<feature type="compositionally biased region" description="Polar residues" evidence="2">
    <location>
        <begin position="1007"/>
        <end position="1018"/>
    </location>
</feature>
<feature type="compositionally biased region" description="Basic and acidic residues" evidence="2">
    <location>
        <begin position="692"/>
        <end position="710"/>
    </location>
</feature>
<evidence type="ECO:0000313" key="5">
    <source>
        <dbReference type="Proteomes" id="UP000008493"/>
    </source>
</evidence>
<dbReference type="HOGENOM" id="CLU_009048_0_0_1"/>
<feature type="compositionally biased region" description="Polar residues" evidence="2">
    <location>
        <begin position="968"/>
        <end position="982"/>
    </location>
</feature>
<accession>K5Y7F0</accession>
<feature type="compositionally biased region" description="Low complexity" evidence="2">
    <location>
        <begin position="540"/>
        <end position="549"/>
    </location>
</feature>
<dbReference type="InParanoid" id="K5Y7F0"/>
<feature type="region of interest" description="Disordered" evidence="2">
    <location>
        <begin position="656"/>
        <end position="710"/>
    </location>
</feature>
<evidence type="ECO:0000313" key="4">
    <source>
        <dbReference type="EMBL" id="EKM84155.1"/>
    </source>
</evidence>
<dbReference type="OMA" id="KWEHRDD"/>
<dbReference type="STRING" id="597362.K5Y7F0"/>
<dbReference type="GeneID" id="18826152"/>
<feature type="compositionally biased region" description="Polar residues" evidence="2">
    <location>
        <begin position="36"/>
        <end position="47"/>
    </location>
</feature>
<dbReference type="SUPFAM" id="SSF54928">
    <property type="entry name" value="RNA-binding domain, RBD"/>
    <property type="match status" value="2"/>
</dbReference>
<organism evidence="4 5">
    <name type="scientific">Agaricus bisporus var. burnettii (strain JB137-S8 / ATCC MYA-4627 / FGSC 10392)</name>
    <name type="common">White button mushroom</name>
    <dbReference type="NCBI Taxonomy" id="597362"/>
    <lineage>
        <taxon>Eukaryota</taxon>
        <taxon>Fungi</taxon>
        <taxon>Dikarya</taxon>
        <taxon>Basidiomycota</taxon>
        <taxon>Agaricomycotina</taxon>
        <taxon>Agaricomycetes</taxon>
        <taxon>Agaricomycetidae</taxon>
        <taxon>Agaricales</taxon>
        <taxon>Agaricineae</taxon>
        <taxon>Agaricaceae</taxon>
        <taxon>Agaricus</taxon>
    </lineage>
</organism>
<dbReference type="eggNOG" id="ENOG502SXS4">
    <property type="taxonomic scope" value="Eukaryota"/>
</dbReference>
<evidence type="ECO:0000256" key="2">
    <source>
        <dbReference type="SAM" id="MobiDB-lite"/>
    </source>
</evidence>
<reference evidence="5" key="1">
    <citation type="journal article" date="2012" name="Proc. Natl. Acad. Sci. U.S.A.">
        <title>Genome sequence of the button mushroom Agaricus bisporus reveals mechanisms governing adaptation to a humic-rich ecological niche.</title>
        <authorList>
            <person name="Morin E."/>
            <person name="Kohler A."/>
            <person name="Baker A.R."/>
            <person name="Foulongne-Oriol M."/>
            <person name="Lombard V."/>
            <person name="Nagy L.G."/>
            <person name="Ohm R.A."/>
            <person name="Patyshakuliyeva A."/>
            <person name="Brun A."/>
            <person name="Aerts A.L."/>
            <person name="Bailey A.M."/>
            <person name="Billette C."/>
            <person name="Coutinho P.M."/>
            <person name="Deakin G."/>
            <person name="Doddapaneni H."/>
            <person name="Floudas D."/>
            <person name="Grimwood J."/>
            <person name="Hilden K."/>
            <person name="Kuees U."/>
            <person name="LaButti K.M."/>
            <person name="Lapidus A."/>
            <person name="Lindquist E.A."/>
            <person name="Lucas S.M."/>
            <person name="Murat C."/>
            <person name="Riley R.W."/>
            <person name="Salamov A.A."/>
            <person name="Schmutz J."/>
            <person name="Subramanian V."/>
            <person name="Woesten H.A.B."/>
            <person name="Xu J."/>
            <person name="Eastwood D.C."/>
            <person name="Foster G.D."/>
            <person name="Sonnenberg A.S."/>
            <person name="Cullen D."/>
            <person name="de Vries R.P."/>
            <person name="Lundell T."/>
            <person name="Hibbett D.S."/>
            <person name="Henrissat B."/>
            <person name="Burton K.S."/>
            <person name="Kerrigan R.W."/>
            <person name="Challen M.P."/>
            <person name="Grigoriev I.V."/>
            <person name="Martin F."/>
        </authorList>
    </citation>
    <scope>NUCLEOTIDE SEQUENCE [LARGE SCALE GENOMIC DNA]</scope>
    <source>
        <strain evidence="5">JB137-S8 / ATCC MYA-4627 / FGSC 10392</strain>
    </source>
</reference>